<dbReference type="InterPro" id="IPR015856">
    <property type="entry name" value="ABC_transpr_CbiO/EcfA_su"/>
</dbReference>
<evidence type="ECO:0000259" key="9">
    <source>
        <dbReference type="PROSITE" id="PS50893"/>
    </source>
</evidence>
<accession>A0ABD5ITC3</accession>
<dbReference type="PANTHER" id="PTHR43553:SF24">
    <property type="entry name" value="ENERGY-COUPLING FACTOR TRANSPORTER ATP-BINDING PROTEIN ECFA1"/>
    <property type="match status" value="1"/>
</dbReference>
<evidence type="ECO:0000256" key="8">
    <source>
        <dbReference type="ARBA" id="ARBA00023136"/>
    </source>
</evidence>
<proteinExistence type="inferred from homology"/>
<evidence type="ECO:0000256" key="3">
    <source>
        <dbReference type="ARBA" id="ARBA00022448"/>
    </source>
</evidence>
<gene>
    <name evidence="10" type="ORF">P9850_06740</name>
</gene>
<keyword evidence="7" id="KW-1278">Translocase</keyword>
<dbReference type="SMART" id="SM00382">
    <property type="entry name" value="AAA"/>
    <property type="match status" value="1"/>
</dbReference>
<dbReference type="InterPro" id="IPR003593">
    <property type="entry name" value="AAA+_ATPase"/>
</dbReference>
<evidence type="ECO:0000256" key="4">
    <source>
        <dbReference type="ARBA" id="ARBA00022475"/>
    </source>
</evidence>
<keyword evidence="3" id="KW-0813">Transport</keyword>
<organism evidence="10 11">
    <name type="scientific">Anoxybacteroides rupiense</name>
    <dbReference type="NCBI Taxonomy" id="311460"/>
    <lineage>
        <taxon>Bacteria</taxon>
        <taxon>Bacillati</taxon>
        <taxon>Bacillota</taxon>
        <taxon>Bacilli</taxon>
        <taxon>Bacillales</taxon>
        <taxon>Anoxybacillaceae</taxon>
        <taxon>Anoxybacteroides</taxon>
    </lineage>
</organism>
<protein>
    <submittedName>
        <fullName evidence="10">ABC transporter ATP-binding protein</fullName>
    </submittedName>
</protein>
<keyword evidence="4" id="KW-1003">Cell membrane</keyword>
<comment type="similarity">
    <text evidence="2">Belongs to the ABC transporter superfamily.</text>
</comment>
<dbReference type="EMBL" id="JARTLI010000007">
    <property type="protein sequence ID" value="MED5051558.1"/>
    <property type="molecule type" value="Genomic_DNA"/>
</dbReference>
<keyword evidence="8" id="KW-0472">Membrane</keyword>
<evidence type="ECO:0000256" key="7">
    <source>
        <dbReference type="ARBA" id="ARBA00022967"/>
    </source>
</evidence>
<dbReference type="SUPFAM" id="SSF52540">
    <property type="entry name" value="P-loop containing nucleoside triphosphate hydrolases"/>
    <property type="match status" value="1"/>
</dbReference>
<sequence length="278" mass="32326">MLRLEEVYYQYPHGQEVLKGVSLQIFRGKKYALIGHNGCGKTTLFLHMNGLLRPNRGCIYWKEQKMDDRRQTIQQWRREVGIVFQNPEHQLLAPVVRDELAFGLHQLGLHEAEINQEIARTVREFGLQSWMDKPVHHLSLGQKKWLTLASVMAMRPHLLVLDEPTAYLDLLQTERLVEKINDIHQAGTTVFIATHDFDFVLKWADIVFVMHDGQIVMHGEPQELFARPSILQEYRLGIPLLASVWNALFPEDAKIPRDICELKQRLGEKAEWYANALF</sequence>
<evidence type="ECO:0000313" key="10">
    <source>
        <dbReference type="EMBL" id="MED5051558.1"/>
    </source>
</evidence>
<comment type="caution">
    <text evidence="10">The sequence shown here is derived from an EMBL/GenBank/DDBJ whole genome shotgun (WGS) entry which is preliminary data.</text>
</comment>
<dbReference type="InterPro" id="IPR027417">
    <property type="entry name" value="P-loop_NTPase"/>
</dbReference>
<feature type="domain" description="ABC transporter" evidence="9">
    <location>
        <begin position="2"/>
        <end position="237"/>
    </location>
</feature>
<dbReference type="Gene3D" id="3.40.50.300">
    <property type="entry name" value="P-loop containing nucleotide triphosphate hydrolases"/>
    <property type="match status" value="1"/>
</dbReference>
<dbReference type="Pfam" id="PF00005">
    <property type="entry name" value="ABC_tran"/>
    <property type="match status" value="1"/>
</dbReference>
<comment type="subcellular location">
    <subcellularLocation>
        <location evidence="1">Cell membrane</location>
        <topology evidence="1">Peripheral membrane protein</topology>
    </subcellularLocation>
</comment>
<evidence type="ECO:0000256" key="2">
    <source>
        <dbReference type="ARBA" id="ARBA00005417"/>
    </source>
</evidence>
<dbReference type="GO" id="GO:0015087">
    <property type="term" value="F:cobalt ion transmembrane transporter activity"/>
    <property type="evidence" value="ECO:0007669"/>
    <property type="project" value="UniProtKB-ARBA"/>
</dbReference>
<evidence type="ECO:0000313" key="11">
    <source>
        <dbReference type="Proteomes" id="UP001339962"/>
    </source>
</evidence>
<keyword evidence="6 10" id="KW-0067">ATP-binding</keyword>
<dbReference type="GO" id="GO:0005524">
    <property type="term" value="F:ATP binding"/>
    <property type="evidence" value="ECO:0007669"/>
    <property type="project" value="UniProtKB-KW"/>
</dbReference>
<evidence type="ECO:0000256" key="6">
    <source>
        <dbReference type="ARBA" id="ARBA00022840"/>
    </source>
</evidence>
<dbReference type="PANTHER" id="PTHR43553">
    <property type="entry name" value="HEAVY METAL TRANSPORTER"/>
    <property type="match status" value="1"/>
</dbReference>
<evidence type="ECO:0000256" key="1">
    <source>
        <dbReference type="ARBA" id="ARBA00004202"/>
    </source>
</evidence>
<dbReference type="InterPro" id="IPR050095">
    <property type="entry name" value="ECF_ABC_transporter_ATP-bd"/>
</dbReference>
<name>A0ABD5ITC3_9BACL</name>
<dbReference type="FunFam" id="3.40.50.300:FF:000224">
    <property type="entry name" value="Energy-coupling factor transporter ATP-binding protein EcfA"/>
    <property type="match status" value="1"/>
</dbReference>
<evidence type="ECO:0000256" key="5">
    <source>
        <dbReference type="ARBA" id="ARBA00022741"/>
    </source>
</evidence>
<reference evidence="10 11" key="1">
    <citation type="submission" date="2023-03" db="EMBL/GenBank/DDBJ databases">
        <title>Bacillus Genome Sequencing.</title>
        <authorList>
            <person name="Dunlap C."/>
        </authorList>
    </citation>
    <scope>NUCLEOTIDE SEQUENCE [LARGE SCALE GENOMIC DNA]</scope>
    <source>
        <strain evidence="10 11">NRS-38</strain>
    </source>
</reference>
<dbReference type="CDD" id="cd03225">
    <property type="entry name" value="ABC_cobalt_CbiO_domain1"/>
    <property type="match status" value="1"/>
</dbReference>
<dbReference type="PROSITE" id="PS50893">
    <property type="entry name" value="ABC_TRANSPORTER_2"/>
    <property type="match status" value="1"/>
</dbReference>
<dbReference type="InterPro" id="IPR003439">
    <property type="entry name" value="ABC_transporter-like_ATP-bd"/>
</dbReference>
<dbReference type="Proteomes" id="UP001339962">
    <property type="component" value="Unassembled WGS sequence"/>
</dbReference>
<dbReference type="GO" id="GO:0005886">
    <property type="term" value="C:plasma membrane"/>
    <property type="evidence" value="ECO:0007669"/>
    <property type="project" value="UniProtKB-SubCell"/>
</dbReference>
<keyword evidence="5" id="KW-0547">Nucleotide-binding</keyword>
<dbReference type="RefSeq" id="WP_328217784.1">
    <property type="nucleotide sequence ID" value="NZ_JARTLI010000007.1"/>
</dbReference>
<dbReference type="AlphaFoldDB" id="A0ABD5ITC3"/>